<dbReference type="OrthoDB" id="4561843at2"/>
<dbReference type="RefSeq" id="WP_136447799.1">
    <property type="nucleotide sequence ID" value="NZ_SSXH01000169.1"/>
</dbReference>
<organism evidence="1 2">
    <name type="scientific">Candidatus Frankia alpina</name>
    <dbReference type="NCBI Taxonomy" id="2699483"/>
    <lineage>
        <taxon>Bacteria</taxon>
        <taxon>Bacillati</taxon>
        <taxon>Actinomycetota</taxon>
        <taxon>Actinomycetes</taxon>
        <taxon>Frankiales</taxon>
        <taxon>Frankiaceae</taxon>
        <taxon>Frankia</taxon>
    </lineage>
</organism>
<dbReference type="NCBIfam" id="NF040566">
    <property type="entry name" value="SCO2522_fam"/>
    <property type="match status" value="1"/>
</dbReference>
<name>A0A4S5ERR6_9ACTN</name>
<gene>
    <name evidence="1" type="ORF">E7Y31_09145</name>
</gene>
<evidence type="ECO:0000313" key="2">
    <source>
        <dbReference type="Proteomes" id="UP000305282"/>
    </source>
</evidence>
<dbReference type="InterPro" id="IPR049747">
    <property type="entry name" value="SCO2522-like"/>
</dbReference>
<dbReference type="AlphaFoldDB" id="A0A4S5ERR6"/>
<dbReference type="EMBL" id="SSXH01000169">
    <property type="protein sequence ID" value="THJ74822.1"/>
    <property type="molecule type" value="Genomic_DNA"/>
</dbReference>
<accession>A0A4S5ERR6</accession>
<reference evidence="1 2" key="1">
    <citation type="submission" date="2019-04" db="EMBL/GenBank/DDBJ databases">
        <title>Draft genome sequences for three unisolated Alnus-infective Frankia Sp+ strains, AgTrS, AiOr and AvVan, the first sequenced Frankia strains able to sporulate in-planta.</title>
        <authorList>
            <person name="Bethencourt L."/>
            <person name="Vautrin F."/>
            <person name="Taib N."/>
            <person name="Dubost A."/>
            <person name="Castro-Garcia L."/>
            <person name="Imbaud O."/>
            <person name="Abrouk D."/>
            <person name="Fournier P."/>
            <person name="Briolay J."/>
            <person name="Nguyen A."/>
            <person name="Normand P."/>
            <person name="Fernandez M.P."/>
            <person name="Brochier-Armanet C."/>
            <person name="Herrera-Belaroussi A."/>
        </authorList>
    </citation>
    <scope>NUCLEOTIDE SEQUENCE [LARGE SCALE GENOMIC DNA]</scope>
    <source>
        <strain evidence="1 2">AvVan</strain>
    </source>
</reference>
<comment type="caution">
    <text evidence="1">The sequence shown here is derived from an EMBL/GenBank/DDBJ whole genome shotgun (WGS) entry which is preliminary data.</text>
</comment>
<keyword evidence="2" id="KW-1185">Reference proteome</keyword>
<sequence length="332" mass="35553">MTGVDVVFGETSATDRTVEIPLSHLSVELGHLYVEELVDGSVDLAAYFGRIASWTGPDQLADLARVPRSRLRASTCVLVDDYAAAPIGPDVVVPRLIAAARSAGLTIDYIARESGCAAPLGGVGALAGLQPAASLADLVESLIVADPAAGFNGSRPPPHENGWLCNGVRSPADGARQAMRAAVAWQPPVENRAHRHSIFLDVEIWREQASGRLWSCPFLATVWQLLRLGQLRVLGQPAVTPVDIDPDDLPTTWTQFPTIARLPGRWAPFAAYRTLSVLDGRFLPVEHAVRMTLGQVAVDPTVAEQTLRRAGREKAPLPAELPDRVGHVFLGG</sequence>
<proteinExistence type="predicted"/>
<protein>
    <submittedName>
        <fullName evidence="1">Uncharacterized protein</fullName>
    </submittedName>
</protein>
<evidence type="ECO:0000313" key="1">
    <source>
        <dbReference type="EMBL" id="THJ74822.1"/>
    </source>
</evidence>
<dbReference type="Proteomes" id="UP000305282">
    <property type="component" value="Unassembled WGS sequence"/>
</dbReference>